<protein>
    <submittedName>
        <fullName evidence="1">Uncharacterized protein</fullName>
    </submittedName>
</protein>
<dbReference type="RefSeq" id="WP_063362768.1">
    <property type="nucleotide sequence ID" value="NZ_AUXZ01000084.1"/>
</dbReference>
<dbReference type="OrthoDB" id="7065245at2"/>
<evidence type="ECO:0000313" key="2">
    <source>
        <dbReference type="Proteomes" id="UP000076503"/>
    </source>
</evidence>
<name>A0A167DNR9_9GAMM</name>
<evidence type="ECO:0000313" key="1">
    <source>
        <dbReference type="EMBL" id="KZN49103.1"/>
    </source>
</evidence>
<sequence>MVIKLNGVTSVGNGGDGIRIEGDVELEGNNIHTANNGGQGINIIKHADLMKQFGLPTDTDPKELAELLIAVRNAPNEDKQKVIENNSLWGKFSVGALNSTTLISNLINIASNPQTMQVVASLLK</sequence>
<dbReference type="Proteomes" id="UP000076503">
    <property type="component" value="Unassembled WGS sequence"/>
</dbReference>
<organism evidence="1 2">
    <name type="scientific">Pseudoalteromonas luteoviolacea H33</name>
    <dbReference type="NCBI Taxonomy" id="1365251"/>
    <lineage>
        <taxon>Bacteria</taxon>
        <taxon>Pseudomonadati</taxon>
        <taxon>Pseudomonadota</taxon>
        <taxon>Gammaproteobacteria</taxon>
        <taxon>Alteromonadales</taxon>
        <taxon>Pseudoalteromonadaceae</taxon>
        <taxon>Pseudoalteromonas</taxon>
    </lineage>
</organism>
<reference evidence="1 2" key="1">
    <citation type="submission" date="2013-07" db="EMBL/GenBank/DDBJ databases">
        <title>Comparative Genomic and Metabolomic Analysis of Twelve Strains of Pseudoalteromonas luteoviolacea.</title>
        <authorList>
            <person name="Vynne N.G."/>
            <person name="Mansson M."/>
            <person name="Gram L."/>
        </authorList>
    </citation>
    <scope>NUCLEOTIDE SEQUENCE [LARGE SCALE GENOMIC DNA]</scope>
    <source>
        <strain evidence="1 2">H33</strain>
    </source>
</reference>
<dbReference type="AlphaFoldDB" id="A0A167DNR9"/>
<gene>
    <name evidence="1" type="ORF">N476_20550</name>
</gene>
<accession>A0A167DNR9</accession>
<dbReference type="PATRIC" id="fig|1365251.3.peg.3433"/>
<comment type="caution">
    <text evidence="1">The sequence shown here is derived from an EMBL/GenBank/DDBJ whole genome shotgun (WGS) entry which is preliminary data.</text>
</comment>
<dbReference type="EMBL" id="AUXZ01000084">
    <property type="protein sequence ID" value="KZN49103.1"/>
    <property type="molecule type" value="Genomic_DNA"/>
</dbReference>
<proteinExistence type="predicted"/>